<keyword evidence="7" id="KW-1185">Reference proteome</keyword>
<dbReference type="PANTHER" id="PTHR24305:SF229">
    <property type="entry name" value="P450, PUTATIVE (EUROFUNG)-RELATED"/>
    <property type="match status" value="1"/>
</dbReference>
<reference evidence="6" key="1">
    <citation type="journal article" date="2020" name="Stud. Mycol.">
        <title>101 Dothideomycetes genomes: a test case for predicting lifestyles and emergence of pathogens.</title>
        <authorList>
            <person name="Haridas S."/>
            <person name="Albert R."/>
            <person name="Binder M."/>
            <person name="Bloem J."/>
            <person name="Labutti K."/>
            <person name="Salamov A."/>
            <person name="Andreopoulos B."/>
            <person name="Baker S."/>
            <person name="Barry K."/>
            <person name="Bills G."/>
            <person name="Bluhm B."/>
            <person name="Cannon C."/>
            <person name="Castanera R."/>
            <person name="Culley D."/>
            <person name="Daum C."/>
            <person name="Ezra D."/>
            <person name="Gonzalez J."/>
            <person name="Henrissat B."/>
            <person name="Kuo A."/>
            <person name="Liang C."/>
            <person name="Lipzen A."/>
            <person name="Lutzoni F."/>
            <person name="Magnuson J."/>
            <person name="Mondo S."/>
            <person name="Nolan M."/>
            <person name="Ohm R."/>
            <person name="Pangilinan J."/>
            <person name="Park H.-J."/>
            <person name="Ramirez L."/>
            <person name="Alfaro M."/>
            <person name="Sun H."/>
            <person name="Tritt A."/>
            <person name="Yoshinaga Y."/>
            <person name="Zwiers L.-H."/>
            <person name="Turgeon B."/>
            <person name="Goodwin S."/>
            <person name="Spatafora J."/>
            <person name="Crous P."/>
            <person name="Grigoriev I."/>
        </authorList>
    </citation>
    <scope>NUCLEOTIDE SEQUENCE</scope>
    <source>
        <strain evidence="6">CBS 675.92</strain>
    </source>
</reference>
<name>A0A6A5T8G1_9PLEO</name>
<protein>
    <submittedName>
        <fullName evidence="6">Cytochrome P450</fullName>
    </submittedName>
</protein>
<dbReference type="CDD" id="cd11060">
    <property type="entry name" value="CYP57A1-like"/>
    <property type="match status" value="1"/>
</dbReference>
<keyword evidence="2 4" id="KW-0479">Metal-binding</keyword>
<dbReference type="GO" id="GO:0016705">
    <property type="term" value="F:oxidoreductase activity, acting on paired donors, with incorporation or reduction of molecular oxygen"/>
    <property type="evidence" value="ECO:0007669"/>
    <property type="project" value="InterPro"/>
</dbReference>
<evidence type="ECO:0000256" key="5">
    <source>
        <dbReference type="RuleBase" id="RU000461"/>
    </source>
</evidence>
<dbReference type="Pfam" id="PF00067">
    <property type="entry name" value="p450"/>
    <property type="match status" value="1"/>
</dbReference>
<feature type="binding site" description="axial binding residue" evidence="4">
    <location>
        <position position="402"/>
    </location>
    <ligand>
        <name>heme</name>
        <dbReference type="ChEBI" id="CHEBI:30413"/>
    </ligand>
    <ligandPart>
        <name>Fe</name>
        <dbReference type="ChEBI" id="CHEBI:18248"/>
    </ligandPart>
</feature>
<dbReference type="Gene3D" id="1.10.630.10">
    <property type="entry name" value="Cytochrome P450"/>
    <property type="match status" value="1"/>
</dbReference>
<dbReference type="PANTHER" id="PTHR24305">
    <property type="entry name" value="CYTOCHROME P450"/>
    <property type="match status" value="1"/>
</dbReference>
<dbReference type="AlphaFoldDB" id="A0A6A5T8G1"/>
<dbReference type="SUPFAM" id="SSF48264">
    <property type="entry name" value="Cytochrome P450"/>
    <property type="match status" value="1"/>
</dbReference>
<gene>
    <name evidence="6" type="ORF">CC80DRAFT_430645</name>
</gene>
<dbReference type="PROSITE" id="PS00086">
    <property type="entry name" value="CYTOCHROME_P450"/>
    <property type="match status" value="1"/>
</dbReference>
<dbReference type="GO" id="GO:0020037">
    <property type="term" value="F:heme binding"/>
    <property type="evidence" value="ECO:0007669"/>
    <property type="project" value="InterPro"/>
</dbReference>
<evidence type="ECO:0000313" key="7">
    <source>
        <dbReference type="Proteomes" id="UP000800035"/>
    </source>
</evidence>
<dbReference type="InterPro" id="IPR050121">
    <property type="entry name" value="Cytochrome_P450_monoxygenase"/>
</dbReference>
<dbReference type="PRINTS" id="PR00385">
    <property type="entry name" value="P450"/>
</dbReference>
<keyword evidence="4 5" id="KW-0349">Heme</keyword>
<dbReference type="InterPro" id="IPR002401">
    <property type="entry name" value="Cyt_P450_E_grp-I"/>
</dbReference>
<keyword evidence="5" id="KW-0560">Oxidoreductase</keyword>
<comment type="similarity">
    <text evidence="5">Belongs to the cytochrome P450 family.</text>
</comment>
<dbReference type="GO" id="GO:0005506">
    <property type="term" value="F:iron ion binding"/>
    <property type="evidence" value="ECO:0007669"/>
    <property type="project" value="InterPro"/>
</dbReference>
<dbReference type="Proteomes" id="UP000800035">
    <property type="component" value="Unassembled WGS sequence"/>
</dbReference>
<evidence type="ECO:0000256" key="4">
    <source>
        <dbReference type="PIRSR" id="PIRSR602401-1"/>
    </source>
</evidence>
<evidence type="ECO:0000313" key="6">
    <source>
        <dbReference type="EMBL" id="KAF1948861.1"/>
    </source>
</evidence>
<evidence type="ECO:0000256" key="3">
    <source>
        <dbReference type="ARBA" id="ARBA00023004"/>
    </source>
</evidence>
<evidence type="ECO:0000256" key="1">
    <source>
        <dbReference type="ARBA" id="ARBA00001971"/>
    </source>
</evidence>
<dbReference type="InterPro" id="IPR017972">
    <property type="entry name" value="Cyt_P450_CS"/>
</dbReference>
<proteinExistence type="inferred from homology"/>
<comment type="cofactor">
    <cofactor evidence="1 4">
        <name>heme</name>
        <dbReference type="ChEBI" id="CHEBI:30413"/>
    </cofactor>
</comment>
<evidence type="ECO:0000256" key="2">
    <source>
        <dbReference type="ARBA" id="ARBA00022723"/>
    </source>
</evidence>
<dbReference type="PRINTS" id="PR00463">
    <property type="entry name" value="EP450I"/>
</dbReference>
<accession>A0A6A5T8G1</accession>
<dbReference type="InterPro" id="IPR036396">
    <property type="entry name" value="Cyt_P450_sf"/>
</dbReference>
<keyword evidence="5" id="KW-0503">Monooxygenase</keyword>
<dbReference type="GO" id="GO:0004497">
    <property type="term" value="F:monooxygenase activity"/>
    <property type="evidence" value="ECO:0007669"/>
    <property type="project" value="UniProtKB-KW"/>
</dbReference>
<sequence>MYQVHTGDMDRVQRSLHRKYGPVVRIAPNEVSSASAADIPHIYRLSDPLLKTDFYPIWGAPQISKQPDTFTCIDEKEHTRYRRIVAPVYSLANVLRHEDYVGKCTALFLERMAEFADRKVRVDIGEWCQMYAFDVVGELSFGNMFGFMEKGIDVGGWIAALDALMPVLCVAAIAPSYYRPLIMGSAILSPTVFKALKSFEGIHTAAVEVVKKRVQEINAGTADRIDMLQQFTKIAREKGAQVNFTDSEVTLEAYVAMLAGSDTTAVALRASLYFLMKHPGKLAKCREEIDAHKATLSSPIRYTESIAQLPYTSAAIKEAMRLFPSVGISMQRHSPATGVTLSGYYIPPGWRVGCNPCIVHYDTTVFGDDADEYRPERWLESDTRSKEMEKSLLTFGSGTRVCIGKNISLTEIHTLVPEILRHFDISMAHDRPWKTEDYWFHKQTDIIVDIRRRA</sequence>
<keyword evidence="3 4" id="KW-0408">Iron</keyword>
<organism evidence="6 7">
    <name type="scientific">Byssothecium circinans</name>
    <dbReference type="NCBI Taxonomy" id="147558"/>
    <lineage>
        <taxon>Eukaryota</taxon>
        <taxon>Fungi</taxon>
        <taxon>Dikarya</taxon>
        <taxon>Ascomycota</taxon>
        <taxon>Pezizomycotina</taxon>
        <taxon>Dothideomycetes</taxon>
        <taxon>Pleosporomycetidae</taxon>
        <taxon>Pleosporales</taxon>
        <taxon>Massarineae</taxon>
        <taxon>Massarinaceae</taxon>
        <taxon>Byssothecium</taxon>
    </lineage>
</organism>
<dbReference type="InterPro" id="IPR001128">
    <property type="entry name" value="Cyt_P450"/>
</dbReference>
<dbReference type="OrthoDB" id="3934656at2759"/>
<dbReference type="EMBL" id="ML977047">
    <property type="protein sequence ID" value="KAF1948861.1"/>
    <property type="molecule type" value="Genomic_DNA"/>
</dbReference>